<dbReference type="GO" id="GO:0000976">
    <property type="term" value="F:transcription cis-regulatory region binding"/>
    <property type="evidence" value="ECO:0007669"/>
    <property type="project" value="TreeGrafter"/>
</dbReference>
<dbReference type="AlphaFoldDB" id="A0A3M4W175"/>
<evidence type="ECO:0000259" key="5">
    <source>
        <dbReference type="PROSITE" id="PS50931"/>
    </source>
</evidence>
<feature type="domain" description="HTH lysR-type" evidence="5">
    <location>
        <begin position="18"/>
        <end position="75"/>
    </location>
</feature>
<dbReference type="PANTHER" id="PTHR30126">
    <property type="entry name" value="HTH-TYPE TRANSCRIPTIONAL REGULATOR"/>
    <property type="match status" value="1"/>
</dbReference>
<dbReference type="GO" id="GO:0003700">
    <property type="term" value="F:DNA-binding transcription factor activity"/>
    <property type="evidence" value="ECO:0007669"/>
    <property type="project" value="InterPro"/>
</dbReference>
<comment type="similarity">
    <text evidence="1">Belongs to the LysR transcriptional regulatory family.</text>
</comment>
<sequence length="324" mass="35292">MSVMFESNSAIPWRCHHMDIRTLKNLMQVAQCGSLTAASEICCLSVQALAAQLNKVEAQFGFKLFKRSNKGLTLTSAGQELEPYMEQVLEASRQLDNKVAALNVSSSQILRVALNSTLSSEVNRCIVARMIEAFDDCQLEFSYAESVENLSKLNHESFDMAVLIGPQSIRPSVLLPFVQVQVVGVHCGPKDTPLSSLNEKLQVRPSSSCPYSDSFQRFIAGGTPKKGKPPSIVYSGSETLTLSLIRQLDGIGLVSRSVAEHSGLTIVPGFEDSLEVHLVVNNSSLSCQALNYVVHTALQDSADSNVGRHTQRHTEKQIPAQVCA</sequence>
<dbReference type="SUPFAM" id="SSF46785">
    <property type="entry name" value="Winged helix' DNA-binding domain"/>
    <property type="match status" value="1"/>
</dbReference>
<name>A0A3M4W175_PSECI</name>
<proteinExistence type="inferred from homology"/>
<evidence type="ECO:0000256" key="3">
    <source>
        <dbReference type="ARBA" id="ARBA00023125"/>
    </source>
</evidence>
<dbReference type="Proteomes" id="UP000278332">
    <property type="component" value="Unassembled WGS sequence"/>
</dbReference>
<dbReference type="InterPro" id="IPR000847">
    <property type="entry name" value="LysR_HTH_N"/>
</dbReference>
<reference evidence="6 7" key="1">
    <citation type="submission" date="2018-08" db="EMBL/GenBank/DDBJ databases">
        <title>Recombination of ecologically and evolutionarily significant loci maintains genetic cohesion in the Pseudomonas syringae species complex.</title>
        <authorList>
            <person name="Dillon M."/>
            <person name="Thakur S."/>
            <person name="Almeida R.N.D."/>
            <person name="Weir B.S."/>
            <person name="Guttman D.S."/>
        </authorList>
    </citation>
    <scope>NUCLEOTIDE SEQUENCE [LARGE SCALE GENOMIC DNA]</scope>
    <source>
        <strain evidence="6 7">ICMP 6917</strain>
    </source>
</reference>
<evidence type="ECO:0000256" key="1">
    <source>
        <dbReference type="ARBA" id="ARBA00009437"/>
    </source>
</evidence>
<evidence type="ECO:0000256" key="4">
    <source>
        <dbReference type="ARBA" id="ARBA00023163"/>
    </source>
</evidence>
<protein>
    <submittedName>
        <fullName evidence="6">Transcriptional regulator</fullName>
    </submittedName>
</protein>
<organism evidence="6 7">
    <name type="scientific">Pseudomonas cichorii</name>
    <dbReference type="NCBI Taxonomy" id="36746"/>
    <lineage>
        <taxon>Bacteria</taxon>
        <taxon>Pseudomonadati</taxon>
        <taxon>Pseudomonadota</taxon>
        <taxon>Gammaproteobacteria</taxon>
        <taxon>Pseudomonadales</taxon>
        <taxon>Pseudomonadaceae</taxon>
        <taxon>Pseudomonas</taxon>
    </lineage>
</organism>
<evidence type="ECO:0000313" key="7">
    <source>
        <dbReference type="Proteomes" id="UP000278332"/>
    </source>
</evidence>
<evidence type="ECO:0000313" key="6">
    <source>
        <dbReference type="EMBL" id="RMR57607.1"/>
    </source>
</evidence>
<accession>A0A3M4W175</accession>
<dbReference type="Gene3D" id="1.10.10.10">
    <property type="entry name" value="Winged helix-like DNA-binding domain superfamily/Winged helix DNA-binding domain"/>
    <property type="match status" value="1"/>
</dbReference>
<dbReference type="InterPro" id="IPR036390">
    <property type="entry name" value="WH_DNA-bd_sf"/>
</dbReference>
<keyword evidence="3" id="KW-0238">DNA-binding</keyword>
<dbReference type="InterPro" id="IPR036388">
    <property type="entry name" value="WH-like_DNA-bd_sf"/>
</dbReference>
<keyword evidence="4" id="KW-0804">Transcription</keyword>
<evidence type="ECO:0000256" key="2">
    <source>
        <dbReference type="ARBA" id="ARBA00023015"/>
    </source>
</evidence>
<keyword evidence="2" id="KW-0805">Transcription regulation</keyword>
<dbReference type="EMBL" id="RBRY01000081">
    <property type="protein sequence ID" value="RMR57607.1"/>
    <property type="molecule type" value="Genomic_DNA"/>
</dbReference>
<gene>
    <name evidence="6" type="ORF">ALP84_02441</name>
</gene>
<comment type="caution">
    <text evidence="6">The sequence shown here is derived from an EMBL/GenBank/DDBJ whole genome shotgun (WGS) entry which is preliminary data.</text>
</comment>
<dbReference type="Pfam" id="PF00126">
    <property type="entry name" value="HTH_1"/>
    <property type="match status" value="1"/>
</dbReference>
<dbReference type="PROSITE" id="PS50931">
    <property type="entry name" value="HTH_LYSR"/>
    <property type="match status" value="1"/>
</dbReference>
<dbReference type="PANTHER" id="PTHR30126:SF40">
    <property type="entry name" value="HTH-TYPE TRANSCRIPTIONAL REGULATOR GLTR"/>
    <property type="match status" value="1"/>
</dbReference>
<dbReference type="SUPFAM" id="SSF53850">
    <property type="entry name" value="Periplasmic binding protein-like II"/>
    <property type="match status" value="1"/>
</dbReference>